<dbReference type="InterPro" id="IPR029146">
    <property type="entry name" value="Ten1_animal_plant"/>
</dbReference>
<feature type="transmembrane region" description="Helical" evidence="2">
    <location>
        <begin position="30"/>
        <end position="55"/>
    </location>
</feature>
<dbReference type="EMBL" id="CACTIH010005546">
    <property type="protein sequence ID" value="CAA2997241.1"/>
    <property type="molecule type" value="Genomic_DNA"/>
</dbReference>
<reference evidence="3 4" key="1">
    <citation type="submission" date="2019-12" db="EMBL/GenBank/DDBJ databases">
        <authorList>
            <person name="Alioto T."/>
            <person name="Alioto T."/>
            <person name="Gomez Garrido J."/>
        </authorList>
    </citation>
    <scope>NUCLEOTIDE SEQUENCE [LARGE SCALE GENOMIC DNA]</scope>
</reference>
<comment type="caution">
    <text evidence="3">The sequence shown here is derived from an EMBL/GenBank/DDBJ whole genome shotgun (WGS) entry which is preliminary data.</text>
</comment>
<dbReference type="GO" id="GO:1990879">
    <property type="term" value="C:CST complex"/>
    <property type="evidence" value="ECO:0007669"/>
    <property type="project" value="InterPro"/>
</dbReference>
<dbReference type="AlphaFoldDB" id="A0A8S0SX68"/>
<dbReference type="GO" id="GO:0019827">
    <property type="term" value="P:stem cell population maintenance"/>
    <property type="evidence" value="ECO:0007669"/>
    <property type="project" value="EnsemblPlants"/>
</dbReference>
<keyword evidence="4" id="KW-1185">Reference proteome</keyword>
<keyword evidence="2" id="KW-0812">Transmembrane</keyword>
<dbReference type="Gramene" id="OE9A035402T1">
    <property type="protein sequence ID" value="OE9A035402C1"/>
    <property type="gene ID" value="OE9A035402"/>
</dbReference>
<evidence type="ECO:0000313" key="4">
    <source>
        <dbReference type="Proteomes" id="UP000594638"/>
    </source>
</evidence>
<gene>
    <name evidence="3" type="ORF">OLEA9_A035402</name>
</gene>
<protein>
    <submittedName>
        <fullName evidence="3">CST complex subunit TEN1</fullName>
    </submittedName>
</protein>
<dbReference type="GO" id="GO:0032211">
    <property type="term" value="P:negative regulation of telomere maintenance via telomerase"/>
    <property type="evidence" value="ECO:0007669"/>
    <property type="project" value="TreeGrafter"/>
</dbReference>
<feature type="compositionally biased region" description="Polar residues" evidence="1">
    <location>
        <begin position="1"/>
        <end position="19"/>
    </location>
</feature>
<dbReference type="GO" id="GO:0000723">
    <property type="term" value="P:telomere maintenance"/>
    <property type="evidence" value="ECO:0007669"/>
    <property type="project" value="EnsemblPlants"/>
</dbReference>
<keyword evidence="2" id="KW-0472">Membrane</keyword>
<dbReference type="GO" id="GO:0010521">
    <property type="term" value="F:telomerase inhibitor activity"/>
    <property type="evidence" value="ECO:0007669"/>
    <property type="project" value="EnsemblPlants"/>
</dbReference>
<dbReference type="InterPro" id="IPR012340">
    <property type="entry name" value="NA-bd_OB-fold"/>
</dbReference>
<dbReference type="GO" id="GO:0003697">
    <property type="term" value="F:single-stranded DNA binding"/>
    <property type="evidence" value="ECO:0007669"/>
    <property type="project" value="InterPro"/>
</dbReference>
<dbReference type="GO" id="GO:0009408">
    <property type="term" value="P:response to heat"/>
    <property type="evidence" value="ECO:0007669"/>
    <property type="project" value="EnsemblPlants"/>
</dbReference>
<dbReference type="GO" id="GO:0042162">
    <property type="term" value="F:telomeric DNA binding"/>
    <property type="evidence" value="ECO:0007669"/>
    <property type="project" value="TreeGrafter"/>
</dbReference>
<dbReference type="OrthoDB" id="342190at2759"/>
<accession>A0A8S0SX68</accession>
<dbReference type="GO" id="GO:0048367">
    <property type="term" value="P:shoot system development"/>
    <property type="evidence" value="ECO:0007669"/>
    <property type="project" value="EnsemblPlants"/>
</dbReference>
<dbReference type="FunFam" id="2.40.50.140:FF:000410">
    <property type="entry name" value="CST complex subunit TEN1"/>
    <property type="match status" value="1"/>
</dbReference>
<evidence type="ECO:0000313" key="3">
    <source>
        <dbReference type="EMBL" id="CAA2997241.1"/>
    </source>
</evidence>
<evidence type="ECO:0000256" key="2">
    <source>
        <dbReference type="SAM" id="Phobius"/>
    </source>
</evidence>
<dbReference type="Gene3D" id="2.40.50.140">
    <property type="entry name" value="Nucleic acid-binding proteins"/>
    <property type="match status" value="1"/>
</dbReference>
<feature type="region of interest" description="Disordered" evidence="1">
    <location>
        <begin position="1"/>
        <end position="24"/>
    </location>
</feature>
<dbReference type="Pfam" id="PF15490">
    <property type="entry name" value="Ten1_2"/>
    <property type="match status" value="1"/>
</dbReference>
<dbReference type="PANTHER" id="PTHR33905">
    <property type="entry name" value="CST COMPLEX SUBUNIT TEN1"/>
    <property type="match status" value="1"/>
</dbReference>
<sequence>MMRSYNSTGICSRPTNRSFHPSPKDKKKNFASFFIFVGFYKMAASAISSGALVMLEELNPSSTQFKQGASIRVTGKLQEFNVEEAVAVLADGSATLRVDTQHLNLSLRMGSIYQFIGELQIDASNEAILKARVGRNVDGMDLNLYRQSLKLLRDFQADQNNSLAA</sequence>
<evidence type="ECO:0000256" key="1">
    <source>
        <dbReference type="SAM" id="MobiDB-lite"/>
    </source>
</evidence>
<name>A0A8S0SX68_OLEEU</name>
<dbReference type="Proteomes" id="UP000594638">
    <property type="component" value="Unassembled WGS sequence"/>
</dbReference>
<dbReference type="GO" id="GO:0044183">
    <property type="term" value="F:protein folding chaperone"/>
    <property type="evidence" value="ECO:0007669"/>
    <property type="project" value="EnsemblPlants"/>
</dbReference>
<proteinExistence type="predicted"/>
<keyword evidence="2" id="KW-1133">Transmembrane helix</keyword>
<organism evidence="3 4">
    <name type="scientific">Olea europaea subsp. europaea</name>
    <dbReference type="NCBI Taxonomy" id="158383"/>
    <lineage>
        <taxon>Eukaryota</taxon>
        <taxon>Viridiplantae</taxon>
        <taxon>Streptophyta</taxon>
        <taxon>Embryophyta</taxon>
        <taxon>Tracheophyta</taxon>
        <taxon>Spermatophyta</taxon>
        <taxon>Magnoliopsida</taxon>
        <taxon>eudicotyledons</taxon>
        <taxon>Gunneridae</taxon>
        <taxon>Pentapetalae</taxon>
        <taxon>asterids</taxon>
        <taxon>lamiids</taxon>
        <taxon>Lamiales</taxon>
        <taxon>Oleaceae</taxon>
        <taxon>Oleeae</taxon>
        <taxon>Olea</taxon>
    </lineage>
</organism>
<dbReference type="PANTHER" id="PTHR33905:SF1">
    <property type="entry name" value="CST COMPLEX SUBUNIT TEN1"/>
    <property type="match status" value="1"/>
</dbReference>